<evidence type="ECO:0000256" key="5">
    <source>
        <dbReference type="ARBA" id="ARBA00023034"/>
    </source>
</evidence>
<comment type="caution">
    <text evidence="8">The sequence shown here is derived from an EMBL/GenBank/DDBJ whole genome shotgun (WGS) entry which is preliminary data.</text>
</comment>
<dbReference type="InterPro" id="IPR007652">
    <property type="entry name" value="A1-4-GlycosylTfrase_dom"/>
</dbReference>
<dbReference type="Pfam" id="PF04488">
    <property type="entry name" value="Gly_transf_sug"/>
    <property type="match status" value="1"/>
</dbReference>
<keyword evidence="4" id="KW-0808">Transferase</keyword>
<dbReference type="GO" id="GO:0000139">
    <property type="term" value="C:Golgi membrane"/>
    <property type="evidence" value="ECO:0007669"/>
    <property type="project" value="UniProtKB-SubCell"/>
</dbReference>
<dbReference type="Gene3D" id="3.90.550.20">
    <property type="match status" value="1"/>
</dbReference>
<comment type="similarity">
    <text evidence="2">Belongs to the glycosyltransferase 32 family.</text>
</comment>
<dbReference type="AlphaFoldDB" id="A0A835GAU6"/>
<dbReference type="SUPFAM" id="SSF53448">
    <property type="entry name" value="Nucleotide-diphospho-sugar transferases"/>
    <property type="match status" value="1"/>
</dbReference>
<evidence type="ECO:0000256" key="2">
    <source>
        <dbReference type="ARBA" id="ARBA00009003"/>
    </source>
</evidence>
<dbReference type="InterPro" id="IPR007577">
    <property type="entry name" value="GlycoTrfase_DXD_sugar-bd_CS"/>
</dbReference>
<dbReference type="PANTHER" id="PTHR12042">
    <property type="entry name" value="LACTOSYLCERAMIDE 4-ALPHA-GALACTOSYLTRANSFERASE ALPHA- 1,4-GALACTOSYLTRANSFERASE"/>
    <property type="match status" value="1"/>
</dbReference>
<dbReference type="GO" id="GO:0006688">
    <property type="term" value="P:glycosphingolipid biosynthetic process"/>
    <property type="evidence" value="ECO:0007669"/>
    <property type="project" value="TreeGrafter"/>
</dbReference>
<accession>A0A835GAU6</accession>
<proteinExistence type="inferred from homology"/>
<protein>
    <recommendedName>
        <fullName evidence="7">Alpha 1,4-glycosyltransferase domain-containing protein</fullName>
    </recommendedName>
</protein>
<gene>
    <name evidence="8" type="ORF">HW555_009668</name>
</gene>
<evidence type="ECO:0000256" key="3">
    <source>
        <dbReference type="ARBA" id="ARBA00022676"/>
    </source>
</evidence>
<organism evidence="8 9">
    <name type="scientific">Spodoptera exigua</name>
    <name type="common">Beet armyworm</name>
    <name type="synonym">Noctua fulgens</name>
    <dbReference type="NCBI Taxonomy" id="7107"/>
    <lineage>
        <taxon>Eukaryota</taxon>
        <taxon>Metazoa</taxon>
        <taxon>Ecdysozoa</taxon>
        <taxon>Arthropoda</taxon>
        <taxon>Hexapoda</taxon>
        <taxon>Insecta</taxon>
        <taxon>Pterygota</taxon>
        <taxon>Neoptera</taxon>
        <taxon>Endopterygota</taxon>
        <taxon>Lepidoptera</taxon>
        <taxon>Glossata</taxon>
        <taxon>Ditrysia</taxon>
        <taxon>Noctuoidea</taxon>
        <taxon>Noctuidae</taxon>
        <taxon>Amphipyrinae</taxon>
        <taxon>Spodoptera</taxon>
    </lineage>
</organism>
<dbReference type="InterPro" id="IPR029044">
    <property type="entry name" value="Nucleotide-diphossugar_trans"/>
</dbReference>
<evidence type="ECO:0000256" key="6">
    <source>
        <dbReference type="ARBA" id="ARBA00023136"/>
    </source>
</evidence>
<keyword evidence="5" id="KW-0333">Golgi apparatus</keyword>
<feature type="domain" description="Alpha 1,4-glycosyltransferase" evidence="7">
    <location>
        <begin position="228"/>
        <end position="305"/>
    </location>
</feature>
<sequence>MRVWKQRLLKYPKIVSCHESRKGDNLGLLDPRTVAENSTFFIETSCLGDLSSRYACAVESAAKANPDRQIYVLFSSPVPRAALEEKAIINVLDESYDNIKFARVLIKDLVKETPLQSYVYRLDKKDLDERVPRILKFLTLYKFGGIYLSFDVIVAKQFDLCDSWFVKDTPKTFSSDMFAFSRNKVGKKLADTALRLLNDPDIPVTESWSYDTTSVVSHLVLLSLLGTNSTKCKDVGFQIYDPDKFYPLSFYERAAYFSLVEQNREIKKDVYTYHTFYRFTKNNILTPLSFYGKIARAFCPVTYMHYGRSFGSIKYPRNEEEGLL</sequence>
<dbReference type="PANTHER" id="PTHR12042:SF21">
    <property type="entry name" value="ALPHA1,4-GALACTOSYLTRANSFERASE 1-RELATED"/>
    <property type="match status" value="1"/>
</dbReference>
<dbReference type="GO" id="GO:0016758">
    <property type="term" value="F:hexosyltransferase activity"/>
    <property type="evidence" value="ECO:0007669"/>
    <property type="project" value="UniProtKB-ARBA"/>
</dbReference>
<evidence type="ECO:0000313" key="8">
    <source>
        <dbReference type="EMBL" id="KAF9411596.1"/>
    </source>
</evidence>
<evidence type="ECO:0000256" key="1">
    <source>
        <dbReference type="ARBA" id="ARBA00004323"/>
    </source>
</evidence>
<dbReference type="Pfam" id="PF04572">
    <property type="entry name" value="Gb3_synth"/>
    <property type="match status" value="1"/>
</dbReference>
<dbReference type="Proteomes" id="UP000648187">
    <property type="component" value="Unassembled WGS sequence"/>
</dbReference>
<dbReference type="EMBL" id="JACKWZ010000220">
    <property type="protein sequence ID" value="KAF9411596.1"/>
    <property type="molecule type" value="Genomic_DNA"/>
</dbReference>
<dbReference type="InterPro" id="IPR051981">
    <property type="entry name" value="Glycosyltransf_32"/>
</dbReference>
<keyword evidence="9" id="KW-1185">Reference proteome</keyword>
<evidence type="ECO:0000259" key="7">
    <source>
        <dbReference type="Pfam" id="PF04572"/>
    </source>
</evidence>
<keyword evidence="3" id="KW-0328">Glycosyltransferase</keyword>
<keyword evidence="6" id="KW-0472">Membrane</keyword>
<evidence type="ECO:0000313" key="9">
    <source>
        <dbReference type="Proteomes" id="UP000648187"/>
    </source>
</evidence>
<evidence type="ECO:0000256" key="4">
    <source>
        <dbReference type="ARBA" id="ARBA00022679"/>
    </source>
</evidence>
<reference evidence="8" key="1">
    <citation type="submission" date="2020-08" db="EMBL/GenBank/DDBJ databases">
        <title>Spodoptera exigua strain:BAW_Kor-Di-RS1 Genome sequencing and assembly.</title>
        <authorList>
            <person name="Kim J."/>
            <person name="Nam H.Y."/>
            <person name="Kwon M."/>
            <person name="Choi J.H."/>
            <person name="Cho S.R."/>
            <person name="Kim G.-H."/>
        </authorList>
    </citation>
    <scope>NUCLEOTIDE SEQUENCE</scope>
    <source>
        <strain evidence="8">BAW_Kor-Di-RS1</strain>
        <tissue evidence="8">Whole-body</tissue>
    </source>
</reference>
<comment type="subcellular location">
    <subcellularLocation>
        <location evidence="1">Golgi apparatus membrane</location>
        <topology evidence="1">Single-pass type II membrane protein</topology>
    </subcellularLocation>
</comment>
<name>A0A835GAU6_SPOEX</name>